<feature type="domain" description="AMP-dependent synthetase/ligase" evidence="1">
    <location>
        <begin position="66"/>
        <end position="152"/>
    </location>
</feature>
<organism evidence="2">
    <name type="scientific">Mycobacterium xenopi 4042</name>
    <dbReference type="NCBI Taxonomy" id="1299334"/>
    <lineage>
        <taxon>Bacteria</taxon>
        <taxon>Bacillati</taxon>
        <taxon>Actinomycetota</taxon>
        <taxon>Actinomycetes</taxon>
        <taxon>Mycobacteriales</taxon>
        <taxon>Mycobacteriaceae</taxon>
        <taxon>Mycobacterium</taxon>
    </lineage>
</organism>
<name>X8AP01_MYCXE</name>
<dbReference type="PANTHER" id="PTHR45398:SF1">
    <property type="entry name" value="ENZYME, PUTATIVE (JCVI)-RELATED"/>
    <property type="match status" value="1"/>
</dbReference>
<dbReference type="SUPFAM" id="SSF56801">
    <property type="entry name" value="Acetyl-CoA synthetase-like"/>
    <property type="match status" value="1"/>
</dbReference>
<dbReference type="PATRIC" id="fig|1299334.3.peg.5506"/>
<reference evidence="2" key="1">
    <citation type="submission" date="2014-01" db="EMBL/GenBank/DDBJ databases">
        <authorList>
            <person name="Brown-Elliot B."/>
            <person name="Wallace R."/>
            <person name="Lenaerts A."/>
            <person name="Ordway D."/>
            <person name="DeGroote M.A."/>
            <person name="Parker T."/>
            <person name="Sizemore C."/>
            <person name="Tallon L.J."/>
            <person name="Sadzewicz L.K."/>
            <person name="Sengamalay N."/>
            <person name="Fraser C.M."/>
            <person name="Hine E."/>
            <person name="Shefchek K.A."/>
            <person name="Das S.P."/>
            <person name="Tettelin H."/>
        </authorList>
    </citation>
    <scope>NUCLEOTIDE SEQUENCE [LARGE SCALE GENOMIC DNA]</scope>
    <source>
        <strain evidence="2">4042</strain>
    </source>
</reference>
<dbReference type="Pfam" id="PF00501">
    <property type="entry name" value="AMP-binding"/>
    <property type="match status" value="1"/>
</dbReference>
<dbReference type="AlphaFoldDB" id="X8AP01"/>
<accession>X8AP01</accession>
<gene>
    <name evidence="2" type="ORF">I553_9087</name>
</gene>
<comment type="caution">
    <text evidence="2">The sequence shown here is derived from an EMBL/GenBank/DDBJ whole genome shotgun (WGS) entry which is preliminary data.</text>
</comment>
<dbReference type="PANTHER" id="PTHR45398">
    <property type="match status" value="1"/>
</dbReference>
<protein>
    <submittedName>
        <fullName evidence="2">AMP-binding enzyme family protein</fullName>
    </submittedName>
</protein>
<evidence type="ECO:0000313" key="2">
    <source>
        <dbReference type="EMBL" id="EUA32851.1"/>
    </source>
</evidence>
<evidence type="ECO:0000259" key="1">
    <source>
        <dbReference type="Pfam" id="PF00501"/>
    </source>
</evidence>
<dbReference type="InterPro" id="IPR000873">
    <property type="entry name" value="AMP-dep_synth/lig_dom"/>
</dbReference>
<proteinExistence type="predicted"/>
<sequence length="160" mass="18169">MYADYRVRDLVKRLEWVLAAMTADPSRRLSSIDLLDGTELARLDGWANRAVLIRPALAAVSIPEVFAARVARHPEAVALVCGEQSWTYRQLDEAANRLAHLLIGHGAGRGSGWRCCFPARLRRLWRFWGAEDGAAYVPIDPRIRGRACGCCLRMLRRWRR</sequence>
<dbReference type="EMBL" id="JAOB01000050">
    <property type="protein sequence ID" value="EUA32851.1"/>
    <property type="molecule type" value="Genomic_DNA"/>
</dbReference>
<dbReference type="Gene3D" id="3.40.50.980">
    <property type="match status" value="1"/>
</dbReference>